<dbReference type="EMBL" id="JAJTJA010000002">
    <property type="protein sequence ID" value="KAH8703664.1"/>
    <property type="molecule type" value="Genomic_DNA"/>
</dbReference>
<feature type="repeat" description="ANK" evidence="3">
    <location>
        <begin position="1677"/>
        <end position="1709"/>
    </location>
</feature>
<feature type="repeat" description="ANK" evidence="3">
    <location>
        <begin position="1320"/>
        <end position="1352"/>
    </location>
</feature>
<dbReference type="Pfam" id="PF24883">
    <property type="entry name" value="NPHP3_N"/>
    <property type="match status" value="1"/>
</dbReference>
<reference evidence="7" key="1">
    <citation type="submission" date="2021-12" db="EMBL/GenBank/DDBJ databases">
        <title>Convergent genome expansion in fungi linked to evolution of root-endophyte symbiosis.</title>
        <authorList>
            <consortium name="DOE Joint Genome Institute"/>
            <person name="Ke Y.-H."/>
            <person name="Bonito G."/>
            <person name="Liao H.-L."/>
            <person name="Looney B."/>
            <person name="Rojas-Flechas A."/>
            <person name="Nash J."/>
            <person name="Hameed K."/>
            <person name="Schadt C."/>
            <person name="Martin F."/>
            <person name="Crous P.W."/>
            <person name="Miettinen O."/>
            <person name="Magnuson J.K."/>
            <person name="Labbe J."/>
            <person name="Jacobson D."/>
            <person name="Doktycz M.J."/>
            <person name="Veneault-Fourrey C."/>
            <person name="Kuo A."/>
            <person name="Mondo S."/>
            <person name="Calhoun S."/>
            <person name="Riley R."/>
            <person name="Ohm R."/>
            <person name="LaButti K."/>
            <person name="Andreopoulos B."/>
            <person name="Pangilinan J."/>
            <person name="Nolan M."/>
            <person name="Tritt A."/>
            <person name="Clum A."/>
            <person name="Lipzen A."/>
            <person name="Daum C."/>
            <person name="Barry K."/>
            <person name="Grigoriev I.V."/>
            <person name="Vilgalys R."/>
        </authorList>
    </citation>
    <scope>NUCLEOTIDE SEQUENCE</scope>
    <source>
        <strain evidence="7">PMI_201</strain>
    </source>
</reference>
<feature type="repeat" description="ANK" evidence="3">
    <location>
        <begin position="1838"/>
        <end position="1870"/>
    </location>
</feature>
<dbReference type="InterPro" id="IPR051165">
    <property type="entry name" value="Multifunctional_ANK_Repeat"/>
</dbReference>
<feature type="repeat" description="ANK" evidence="3">
    <location>
        <begin position="1096"/>
        <end position="1128"/>
    </location>
</feature>
<feature type="repeat" description="ANK" evidence="3">
    <location>
        <begin position="1608"/>
        <end position="1640"/>
    </location>
</feature>
<evidence type="ECO:0000256" key="2">
    <source>
        <dbReference type="ARBA" id="ARBA00023043"/>
    </source>
</evidence>
<organism evidence="7 8">
    <name type="scientific">Talaromyces proteolyticus</name>
    <dbReference type="NCBI Taxonomy" id="1131652"/>
    <lineage>
        <taxon>Eukaryota</taxon>
        <taxon>Fungi</taxon>
        <taxon>Dikarya</taxon>
        <taxon>Ascomycota</taxon>
        <taxon>Pezizomycotina</taxon>
        <taxon>Eurotiomycetes</taxon>
        <taxon>Eurotiomycetidae</taxon>
        <taxon>Eurotiales</taxon>
        <taxon>Trichocomaceae</taxon>
        <taxon>Talaromyces</taxon>
        <taxon>Talaromyces sect. Bacilispori</taxon>
    </lineage>
</organism>
<dbReference type="Gene3D" id="3.40.50.300">
    <property type="entry name" value="P-loop containing nucleotide triphosphate hydrolases"/>
    <property type="match status" value="1"/>
</dbReference>
<proteinExistence type="predicted"/>
<dbReference type="InterPro" id="IPR036770">
    <property type="entry name" value="Ankyrin_rpt-contain_sf"/>
</dbReference>
<dbReference type="Gene3D" id="3.40.50.1580">
    <property type="entry name" value="Nucleoside phosphorylase domain"/>
    <property type="match status" value="1"/>
</dbReference>
<feature type="repeat" description="ANK" evidence="3">
    <location>
        <begin position="1452"/>
        <end position="1484"/>
    </location>
</feature>
<dbReference type="Gene3D" id="1.25.40.20">
    <property type="entry name" value="Ankyrin repeat-containing domain"/>
    <property type="match status" value="5"/>
</dbReference>
<feature type="domain" description="Nephrocystin 3-like N-terminal" evidence="6">
    <location>
        <begin position="463"/>
        <end position="623"/>
    </location>
</feature>
<evidence type="ECO:0000256" key="3">
    <source>
        <dbReference type="PROSITE-ProRule" id="PRU00023"/>
    </source>
</evidence>
<feature type="repeat" description="ANK" evidence="3">
    <location>
        <begin position="1485"/>
        <end position="1517"/>
    </location>
</feature>
<dbReference type="InterPro" id="IPR035994">
    <property type="entry name" value="Nucleoside_phosphorylase_sf"/>
</dbReference>
<dbReference type="Pfam" id="PF00023">
    <property type="entry name" value="Ank"/>
    <property type="match status" value="1"/>
</dbReference>
<feature type="repeat" description="ANK" evidence="3">
    <location>
        <begin position="1386"/>
        <end position="1418"/>
    </location>
</feature>
<feature type="repeat" description="ANK" evidence="3">
    <location>
        <begin position="1871"/>
        <end position="1903"/>
    </location>
</feature>
<dbReference type="Pfam" id="PF01048">
    <property type="entry name" value="PNP_UDP_1"/>
    <property type="match status" value="1"/>
</dbReference>
<dbReference type="Proteomes" id="UP001201262">
    <property type="component" value="Unassembled WGS sequence"/>
</dbReference>
<dbReference type="InterPro" id="IPR027417">
    <property type="entry name" value="P-loop_NTPase"/>
</dbReference>
<dbReference type="PROSITE" id="PS50297">
    <property type="entry name" value="ANK_REP_REGION"/>
    <property type="match status" value="14"/>
</dbReference>
<feature type="repeat" description="ANK" evidence="3">
    <location>
        <begin position="1287"/>
        <end position="1319"/>
    </location>
</feature>
<dbReference type="Pfam" id="PF22939">
    <property type="entry name" value="WHD_GPIID"/>
    <property type="match status" value="1"/>
</dbReference>
<feature type="repeat" description="ANK" evidence="3">
    <location>
        <begin position="1419"/>
        <end position="1451"/>
    </location>
</feature>
<protein>
    <submittedName>
        <fullName evidence="7">Ankyrin repeat-containing domain protein</fullName>
    </submittedName>
</protein>
<keyword evidence="2 3" id="KW-0040">ANK repeat</keyword>
<dbReference type="InterPro" id="IPR000845">
    <property type="entry name" value="Nucleoside_phosphorylase_d"/>
</dbReference>
<evidence type="ECO:0000256" key="1">
    <source>
        <dbReference type="ARBA" id="ARBA00022737"/>
    </source>
</evidence>
<dbReference type="SMART" id="SM00248">
    <property type="entry name" value="ANK"/>
    <property type="match status" value="22"/>
</dbReference>
<evidence type="ECO:0000313" key="7">
    <source>
        <dbReference type="EMBL" id="KAH8703664.1"/>
    </source>
</evidence>
<sequence length="2014" mass="223146">MKRLHSSHSSSMECAPRTKLKLESYSSGVVAKPEDQFAGTSDGPRTGQAPSNLLDISLWRSNADGLEVTSAYPLSNRKRLDKSQYSVGWVCALAEEFRAALLVLDEEHEDHFVPGDPNDYRFGKIGQHNVIIASLPVGRYGMTSAATTGIHMARSFPNMKCVLLVGIGAAIPNDEEEIRLGDVVISEPNNQYSGVVQFDMGTQKQDNTFQLKGSINRPSHALLVALKRFTTELDQGINKNSIPACLREAQAKAGDKRRRYEFPGLENDHLFPPDYKCVSDGSRSCTSCDKTRTDTRQASPTRSLDPAVHCGIIASGNMLVKDAQLRDSLRERYNAICIEMEAAGLVNGTLPCIVIRGICDYADTHKNDMWHDYASLTAASTAKVLLSHLNPLSLENTPSTFVTWRQSFLKVSNLELHNFIGPGHQHDRAERHADGPLKGPLRNIDPLGMNKRHQYYLDKTLEGTWGSVFESATFVAWYNDPQTTPRVLYCHGLPGAGKSSLERLVIVFRSLVVKWLEGEQKQRARNAGLAYVYCRPGDLDQTSEGLLTSLAAQLVMKISMFGVDTLVEGLLPPDELLEFACSRYQRTYICIDAVDEMNGRQRTKLLEELSKIGSNLHIFITGRDHVKDKIMSQFPAARDLTIKASRVDLEQCIQTRVLESSSGWNDIGEQMMDKIIQNSGENFLFADKLIAFVLAGVTENEIRERANMIPDSLEAIYSDMLLRIQKETHRKLANSILAWVSHCRRPLKIQELQMALAIEQQISGDVVWKSRTVPRLEHGDLVNQEVLKNACLGIIMIDESDHTVRPFHISFQEYLRDSTPPKGDIRRRLFNDTEELLAKVCLAFLAHPKVIRYSTKQSEALSSCPPESLGNCLDLLDYASCFWGSHARKSPGTDFILTGSVEYLAGDLTDRYASQWYLCRRIATEYKPPDMNSLVFSFSRLHIAAYFGLKNITKILVAKRTLDINMKDCYGATALHWAAGRGHKSVVKRLLKAGADVRIRESVEIGGATALTRAIYWPTHALLHDSKTQEGDGPDCVRKGVATIVKLLLESGAPVNYWYHRYSETHAQFLVIADYNETLKEAIARVQNNQGILLNQYQTPLITAVEIGATDIMEDLVSHGADINAQAEDGWTALHWAVAFRRIDAITALLRWKIDVNIIDAKSRTALELATFMRYEEVIDTLSAYTAVDRSRVKGAGSDDASGSVSVLFNIEGIDLGYAAKPLNTLIAISRLGEIQMAKVVLNSGEKVDTLDSDQRTALSYAAQAGNISMINLLLDKGAYIHHWDKEFRTPLSWAAQGGHVKAAALLISHGSRIQMTDLCHYSPLTWAVIYRRTSMAKFLLERGADPDTKDRDGLTPLSWAAAIGSKKLISTLCKYHASLDHVDKAGRTPLIHAATHGHHGSFRALLGHGANMMQQDKLNKTALAWAAKGGYIDIVKELHRRGESIDSPDADGRTPLHWAAGKGHMKVVKYLVDSGVNVRAFDEQGMNALAWAAAGGHEEPAKYLIKQGIDVNCQDKSGCSPLSWMIKNSDQISLYIEKPFRGFSGSTPAMPTLVTHKGDHWRLEHQSQMKRSIGHYETIAHSVVKDYAKLFRTIFKRGVTLDLADRNGRTPVSLAAETGQTQLLRDLIDRGADPNSPDIAGRTPLSWAVSSRKALEALTILLGEITDNAVNATDDLGRTALSWAASLGNASVIRKLLDRGADLGVHDNTGRTPLSWAVQRGNRNVVELLLKDGIYPLCEDTSGRSLLSYAAEGAEIETFKEILLHDSNPDQKDKYGRTPLSWAGDQYDHFPCELRPGINPSQEDWELSIENMTGGGRSNIVEALLEKDVDLESRDQDLRTPLSWVAAAGYVNIVRRLLENGADVDAKDRAGRTPLLYAIRCGSRETVKALLDANATTTTPSGERDDTLFIEAVNEAVNGRRSQGALKELADLWRRKGLGVRVGKITDSVSISFRIGYCDHCHEDIIDTTFYSCESCHVDGRKFCLCAACFQKGTRCPNQHTLSQNRIDVSPGN</sequence>
<dbReference type="InterPro" id="IPR002110">
    <property type="entry name" value="Ankyrin_rpt"/>
</dbReference>
<feature type="repeat" description="ANK" evidence="3">
    <location>
        <begin position="1254"/>
        <end position="1286"/>
    </location>
</feature>
<evidence type="ECO:0000259" key="4">
    <source>
        <dbReference type="Pfam" id="PF01048"/>
    </source>
</evidence>
<dbReference type="Pfam" id="PF13637">
    <property type="entry name" value="Ank_4"/>
    <property type="match status" value="1"/>
</dbReference>
<dbReference type="GO" id="GO:0003824">
    <property type="term" value="F:catalytic activity"/>
    <property type="evidence" value="ECO:0007669"/>
    <property type="project" value="InterPro"/>
</dbReference>
<keyword evidence="8" id="KW-1185">Reference proteome</keyword>
<feature type="domain" description="GPI inositol-deacylase winged helix" evidence="5">
    <location>
        <begin position="726"/>
        <end position="816"/>
    </location>
</feature>
<dbReference type="Pfam" id="PF12796">
    <property type="entry name" value="Ank_2"/>
    <property type="match status" value="6"/>
</dbReference>
<name>A0AAD4KZW1_9EURO</name>
<dbReference type="PROSITE" id="PS50088">
    <property type="entry name" value="ANK_REPEAT"/>
    <property type="match status" value="16"/>
</dbReference>
<dbReference type="SUPFAM" id="SSF48403">
    <property type="entry name" value="Ankyrin repeat"/>
    <property type="match status" value="3"/>
</dbReference>
<dbReference type="GO" id="GO:0009116">
    <property type="term" value="P:nucleoside metabolic process"/>
    <property type="evidence" value="ECO:0007669"/>
    <property type="project" value="InterPro"/>
</dbReference>
<dbReference type="PANTHER" id="PTHR24123">
    <property type="entry name" value="ANKYRIN REPEAT-CONTAINING"/>
    <property type="match status" value="1"/>
</dbReference>
<dbReference type="GeneID" id="70243888"/>
<feature type="domain" description="Nucleoside phosphorylase" evidence="4">
    <location>
        <begin position="89"/>
        <end position="371"/>
    </location>
</feature>
<evidence type="ECO:0000259" key="5">
    <source>
        <dbReference type="Pfam" id="PF22939"/>
    </source>
</evidence>
<dbReference type="InterPro" id="IPR054471">
    <property type="entry name" value="GPIID_WHD"/>
</dbReference>
<evidence type="ECO:0000259" key="6">
    <source>
        <dbReference type="Pfam" id="PF24883"/>
    </source>
</evidence>
<feature type="repeat" description="ANK" evidence="3">
    <location>
        <begin position="1353"/>
        <end position="1385"/>
    </location>
</feature>
<feature type="repeat" description="ANK" evidence="3">
    <location>
        <begin position="1129"/>
        <end position="1161"/>
    </location>
</feature>
<gene>
    <name evidence="7" type="ORF">BGW36DRAFT_355077</name>
</gene>
<dbReference type="RefSeq" id="XP_046076682.1">
    <property type="nucleotide sequence ID" value="XM_046213601.1"/>
</dbReference>
<keyword evidence="1" id="KW-0677">Repeat</keyword>
<accession>A0AAD4KZW1</accession>
<dbReference type="PRINTS" id="PR01415">
    <property type="entry name" value="ANKYRIN"/>
</dbReference>
<feature type="repeat" description="ANK" evidence="3">
    <location>
        <begin position="1710"/>
        <end position="1742"/>
    </location>
</feature>
<dbReference type="InterPro" id="IPR056884">
    <property type="entry name" value="NPHP3-like_N"/>
</dbReference>
<evidence type="ECO:0000313" key="8">
    <source>
        <dbReference type="Proteomes" id="UP001201262"/>
    </source>
</evidence>
<dbReference type="PANTHER" id="PTHR24123:SF33">
    <property type="entry name" value="PROTEIN HOS4"/>
    <property type="match status" value="1"/>
</dbReference>
<dbReference type="SUPFAM" id="SSF53167">
    <property type="entry name" value="Purine and uridine phosphorylases"/>
    <property type="match status" value="1"/>
</dbReference>
<comment type="caution">
    <text evidence="7">The sequence shown here is derived from an EMBL/GenBank/DDBJ whole genome shotgun (WGS) entry which is preliminary data.</text>
</comment>
<feature type="repeat" description="ANK" evidence="3">
    <location>
        <begin position="970"/>
        <end position="1002"/>
    </location>
</feature>